<dbReference type="EMBL" id="JBEPML010000002">
    <property type="protein sequence ID" value="MET3790658.1"/>
    <property type="molecule type" value="Genomic_DNA"/>
</dbReference>
<accession>A0ABV2MY90</accession>
<evidence type="ECO:0000313" key="3">
    <source>
        <dbReference type="Proteomes" id="UP001549076"/>
    </source>
</evidence>
<evidence type="ECO:0000259" key="1">
    <source>
        <dbReference type="Pfam" id="PF20557"/>
    </source>
</evidence>
<dbReference type="InterPro" id="IPR046787">
    <property type="entry name" value="DnaT_2"/>
</dbReference>
<dbReference type="RefSeq" id="WP_354192844.1">
    <property type="nucleotide sequence ID" value="NZ_JBEPML010000002.1"/>
</dbReference>
<keyword evidence="3" id="KW-1185">Reference proteome</keyword>
<gene>
    <name evidence="2" type="ORF">ABID37_000849</name>
</gene>
<organism evidence="2 3">
    <name type="scientific">Aquamicrobium terrae</name>
    <dbReference type="NCBI Taxonomy" id="1324945"/>
    <lineage>
        <taxon>Bacteria</taxon>
        <taxon>Pseudomonadati</taxon>
        <taxon>Pseudomonadota</taxon>
        <taxon>Alphaproteobacteria</taxon>
        <taxon>Hyphomicrobiales</taxon>
        <taxon>Phyllobacteriaceae</taxon>
        <taxon>Aquamicrobium</taxon>
    </lineage>
</organism>
<dbReference type="Proteomes" id="UP001549076">
    <property type="component" value="Unassembled WGS sequence"/>
</dbReference>
<reference evidence="2 3" key="1">
    <citation type="submission" date="2024-06" db="EMBL/GenBank/DDBJ databases">
        <title>Genomic Encyclopedia of Type Strains, Phase IV (KMG-IV): sequencing the most valuable type-strain genomes for metagenomic binning, comparative biology and taxonomic classification.</title>
        <authorList>
            <person name="Goeker M."/>
        </authorList>
    </citation>
    <scope>NUCLEOTIDE SEQUENCE [LARGE SCALE GENOMIC DNA]</scope>
    <source>
        <strain evidence="2 3">DSM 27865</strain>
    </source>
</reference>
<evidence type="ECO:0000313" key="2">
    <source>
        <dbReference type="EMBL" id="MET3790658.1"/>
    </source>
</evidence>
<comment type="caution">
    <text evidence="2">The sequence shown here is derived from an EMBL/GenBank/DDBJ whole genome shotgun (WGS) entry which is preliminary data.</text>
</comment>
<name>A0ABV2MY90_9HYPH</name>
<feature type="domain" description="Putative DnaT-like" evidence="1">
    <location>
        <begin position="8"/>
        <end position="148"/>
    </location>
</feature>
<sequence length="169" mass="17792">MAGYGSDGEFEVWLSGQGLSLPADAPAVAALRQRGSDYVDATYGPMLTCSSPTGGFDQERAWPRTGHRVSGQTIADDVIPTAWVRASYRAAWLEATNPGWASGSIDPNRRVKRQKVDTIEREFFDSAAAAEGGVTGVVGNVDAGIAGMVTPFLCPEMDGIGIGIWSIGP</sequence>
<dbReference type="Pfam" id="PF20557">
    <property type="entry name" value="DnaT_2"/>
    <property type="match status" value="1"/>
</dbReference>
<proteinExistence type="predicted"/>
<protein>
    <recommendedName>
        <fullName evidence="1">Putative DnaT-like domain-containing protein</fullName>
    </recommendedName>
</protein>